<dbReference type="PANTHER" id="PTHR43194">
    <property type="entry name" value="HYDROLASE ALPHA/BETA FOLD FAMILY"/>
    <property type="match status" value="1"/>
</dbReference>
<sequence length="300" mass="31586">MSRPSTLRLPERATAHRLETARGSFAVLDAAPAPDAPAQGTALLVPGFTGSKEDFLDLLAPLSAAGFRVVAVDGRGQYETPGPRDEAAYAQRELAADVRAQADALAAQAPGAALHVLGHSLGGHLVRAALLAAGPGPFSSVTLMSSGPAEIAPDQQLRTQLLIDHLPTMDMETAWWAMRSLDSADTSTTPVGPAWLDDFLHRRWIGTVPEQLIATARQLMTEPDRVAELAAIPLPKLVLSGEVDYAWPVPLLDAMAERLGARRVVIKGAEHSPNAERPAETAAALVAFWADEGTVAGQAG</sequence>
<protein>
    <submittedName>
        <fullName evidence="2">Alpha/beta hydrolase</fullName>
    </submittedName>
</protein>
<reference evidence="2 3" key="1">
    <citation type="submission" date="2020-03" db="EMBL/GenBank/DDBJ databases">
        <title>WGS of actinomycetes isolated from Thailand.</title>
        <authorList>
            <person name="Thawai C."/>
        </authorList>
    </citation>
    <scope>NUCLEOTIDE SEQUENCE [LARGE SCALE GENOMIC DNA]</scope>
    <source>
        <strain evidence="2 3">PRB2-1</strain>
    </source>
</reference>
<dbReference type="InterPro" id="IPR050228">
    <property type="entry name" value="Carboxylesterase_BioH"/>
</dbReference>
<keyword evidence="2" id="KW-0378">Hydrolase</keyword>
<accession>A0ABX0ZF55</accession>
<name>A0ABX0ZF55_9ACTN</name>
<evidence type="ECO:0000259" key="1">
    <source>
        <dbReference type="Pfam" id="PF12697"/>
    </source>
</evidence>
<dbReference type="InterPro" id="IPR000073">
    <property type="entry name" value="AB_hydrolase_1"/>
</dbReference>
<dbReference type="PANTHER" id="PTHR43194:SF2">
    <property type="entry name" value="PEROXISOMAL MEMBRANE PROTEIN LPX1"/>
    <property type="match status" value="1"/>
</dbReference>
<organism evidence="2 3">
    <name type="scientific">Actinacidiphila epipremni</name>
    <dbReference type="NCBI Taxonomy" id="2053013"/>
    <lineage>
        <taxon>Bacteria</taxon>
        <taxon>Bacillati</taxon>
        <taxon>Actinomycetota</taxon>
        <taxon>Actinomycetes</taxon>
        <taxon>Kitasatosporales</taxon>
        <taxon>Streptomycetaceae</taxon>
        <taxon>Actinacidiphila</taxon>
    </lineage>
</organism>
<comment type="caution">
    <text evidence="2">The sequence shown here is derived from an EMBL/GenBank/DDBJ whole genome shotgun (WGS) entry which is preliminary data.</text>
</comment>
<dbReference type="Proteomes" id="UP000734511">
    <property type="component" value="Unassembled WGS sequence"/>
</dbReference>
<dbReference type="Pfam" id="PF12697">
    <property type="entry name" value="Abhydrolase_6"/>
    <property type="match status" value="1"/>
</dbReference>
<gene>
    <name evidence="2" type="ORF">HCN08_03275</name>
</gene>
<evidence type="ECO:0000313" key="3">
    <source>
        <dbReference type="Proteomes" id="UP000734511"/>
    </source>
</evidence>
<dbReference type="RefSeq" id="WP_167981321.1">
    <property type="nucleotide sequence ID" value="NZ_JAATEJ010000002.1"/>
</dbReference>
<dbReference type="InterPro" id="IPR029058">
    <property type="entry name" value="AB_hydrolase_fold"/>
</dbReference>
<proteinExistence type="predicted"/>
<dbReference type="GO" id="GO:0016787">
    <property type="term" value="F:hydrolase activity"/>
    <property type="evidence" value="ECO:0007669"/>
    <property type="project" value="UniProtKB-KW"/>
</dbReference>
<dbReference type="SUPFAM" id="SSF53474">
    <property type="entry name" value="alpha/beta-Hydrolases"/>
    <property type="match status" value="1"/>
</dbReference>
<keyword evidence="3" id="KW-1185">Reference proteome</keyword>
<dbReference type="Gene3D" id="3.40.50.1820">
    <property type="entry name" value="alpha/beta hydrolase"/>
    <property type="match status" value="1"/>
</dbReference>
<feature type="domain" description="AB hydrolase-1" evidence="1">
    <location>
        <begin position="43"/>
        <end position="284"/>
    </location>
</feature>
<dbReference type="EMBL" id="JAATEJ010000002">
    <property type="protein sequence ID" value="NJP42438.1"/>
    <property type="molecule type" value="Genomic_DNA"/>
</dbReference>
<evidence type="ECO:0000313" key="2">
    <source>
        <dbReference type="EMBL" id="NJP42438.1"/>
    </source>
</evidence>